<dbReference type="AlphaFoldDB" id="L7VJF9"/>
<sequence>MNFANFQISFSTETIDRKELEKYENNIYAIINILGKRSIQINSAIKAELDKKLEEFYLYNDSLYDNLENKEQITIAKFYESLPKPTAIAIQEFLDGNIMYR</sequence>
<protein>
    <recommendedName>
        <fullName evidence="3">DNA-directed RNA polymerase subunit omega</fullName>
    </recommendedName>
</protein>
<dbReference type="KEGG" id="udi:ASNER_062"/>
<dbReference type="STRING" id="1133592.ASNER_062"/>
<reference evidence="1 2" key="1">
    <citation type="journal article" date="2013" name="Environ. Microbiol.">
        <title>The nutrient supplying capabilities of Uzinura, an endosymbiont of armoured scale insects.</title>
        <authorList>
            <person name="Sabree Z.L."/>
            <person name="Huang C.Y."/>
            <person name="Okusu A."/>
            <person name="Moran N.A."/>
            <person name="Normark B.B."/>
        </authorList>
    </citation>
    <scope>NUCLEOTIDE SEQUENCE [LARGE SCALE GENOMIC DNA]</scope>
    <source>
        <strain evidence="1 2">ASNER</strain>
    </source>
</reference>
<evidence type="ECO:0000313" key="1">
    <source>
        <dbReference type="EMBL" id="AGC66837.1"/>
    </source>
</evidence>
<evidence type="ECO:0000313" key="2">
    <source>
        <dbReference type="Proteomes" id="UP000011174"/>
    </source>
</evidence>
<gene>
    <name evidence="1" type="ORF">ASNER_062</name>
</gene>
<proteinExistence type="predicted"/>
<accession>L7VJF9</accession>
<dbReference type="OrthoDB" id="9429628at2"/>
<dbReference type="EMBL" id="CP003263">
    <property type="protein sequence ID" value="AGC66837.1"/>
    <property type="molecule type" value="Genomic_DNA"/>
</dbReference>
<name>L7VJF9_9FLAO</name>
<organism evidence="1 2">
    <name type="scientific">Candidatus Uzinura diaspidicola str. ASNER</name>
    <dbReference type="NCBI Taxonomy" id="1133592"/>
    <lineage>
        <taxon>Bacteria</taxon>
        <taxon>Pseudomonadati</taxon>
        <taxon>Bacteroidota</taxon>
        <taxon>Flavobacteriia</taxon>
        <taxon>Flavobacteriales</taxon>
        <taxon>Candidatus Uzinura</taxon>
    </lineage>
</organism>
<dbReference type="HOGENOM" id="CLU_140821_0_0_10"/>
<keyword evidence="2" id="KW-1185">Reference proteome</keyword>
<dbReference type="Proteomes" id="UP000011174">
    <property type="component" value="Chromosome"/>
</dbReference>
<evidence type="ECO:0008006" key="3">
    <source>
        <dbReference type="Google" id="ProtNLM"/>
    </source>
</evidence>